<feature type="modified residue" description="4-aspartylphosphate" evidence="5">
    <location>
        <position position="21"/>
    </location>
</feature>
<feature type="active site" evidence="4">
    <location>
        <position position="141"/>
    </location>
</feature>
<proteinExistence type="predicted"/>
<feature type="active site" evidence="4">
    <location>
        <position position="168"/>
    </location>
</feature>
<evidence type="ECO:0000259" key="7">
    <source>
        <dbReference type="PROSITE" id="PS50122"/>
    </source>
</evidence>
<dbReference type="CDD" id="cd17541">
    <property type="entry name" value="REC_CheB-like"/>
    <property type="match status" value="1"/>
</dbReference>
<evidence type="ECO:0000256" key="4">
    <source>
        <dbReference type="PROSITE-ProRule" id="PRU00050"/>
    </source>
</evidence>
<feature type="active site" evidence="4">
    <location>
        <position position="265"/>
    </location>
</feature>
<dbReference type="NCBIfam" id="NF001965">
    <property type="entry name" value="PRK00742.1"/>
    <property type="match status" value="1"/>
</dbReference>
<dbReference type="GO" id="GO:0008984">
    <property type="term" value="F:protein-glutamate methylesterase activity"/>
    <property type="evidence" value="ECO:0007669"/>
    <property type="project" value="UniProtKB-EC"/>
</dbReference>
<dbReference type="Proteomes" id="UP000317318">
    <property type="component" value="Chromosome"/>
</dbReference>
<dbReference type="EMBL" id="CP036268">
    <property type="protein sequence ID" value="QDT37820.1"/>
    <property type="molecule type" value="Genomic_DNA"/>
</dbReference>
<dbReference type="PANTHER" id="PTHR42872:SF3">
    <property type="entry name" value="PROTEIN-GLUTAMATE METHYLESTERASE_PROTEIN-GLUTAMINE GLUTAMINASE 1"/>
    <property type="match status" value="1"/>
</dbReference>
<evidence type="ECO:0000259" key="6">
    <source>
        <dbReference type="PROSITE" id="PS50110"/>
    </source>
</evidence>
<dbReference type="Gene3D" id="3.40.50.180">
    <property type="entry name" value="Methylesterase CheB, C-terminal domain"/>
    <property type="match status" value="1"/>
</dbReference>
<dbReference type="InterPro" id="IPR035909">
    <property type="entry name" value="CheB_C"/>
</dbReference>
<dbReference type="PROSITE" id="PS50122">
    <property type="entry name" value="CHEB"/>
    <property type="match status" value="1"/>
</dbReference>
<name>A0A517R1S4_9PLAN</name>
<feature type="domain" description="Response regulatory" evidence="6">
    <location>
        <begin position="1"/>
        <end position="88"/>
    </location>
</feature>
<evidence type="ECO:0000256" key="3">
    <source>
        <dbReference type="ARBA" id="ARBA00048267"/>
    </source>
</evidence>
<evidence type="ECO:0000313" key="8">
    <source>
        <dbReference type="EMBL" id="QDT37820.1"/>
    </source>
</evidence>
<reference evidence="8 9" key="1">
    <citation type="submission" date="2019-02" db="EMBL/GenBank/DDBJ databases">
        <title>Deep-cultivation of Planctomycetes and their phenomic and genomic characterization uncovers novel biology.</title>
        <authorList>
            <person name="Wiegand S."/>
            <person name="Jogler M."/>
            <person name="Boedeker C."/>
            <person name="Pinto D."/>
            <person name="Vollmers J."/>
            <person name="Rivas-Marin E."/>
            <person name="Kohn T."/>
            <person name="Peeters S.H."/>
            <person name="Heuer A."/>
            <person name="Rast P."/>
            <person name="Oberbeckmann S."/>
            <person name="Bunk B."/>
            <person name="Jeske O."/>
            <person name="Meyerdierks A."/>
            <person name="Storesund J.E."/>
            <person name="Kallscheuer N."/>
            <person name="Luecker S."/>
            <person name="Lage O.M."/>
            <person name="Pohl T."/>
            <person name="Merkel B.J."/>
            <person name="Hornburger P."/>
            <person name="Mueller R.-W."/>
            <person name="Bruemmer F."/>
            <person name="Labrenz M."/>
            <person name="Spormann A.M."/>
            <person name="Op den Camp H."/>
            <person name="Overmann J."/>
            <person name="Amann R."/>
            <person name="Jetten M.S.M."/>
            <person name="Mascher T."/>
            <person name="Medema M.H."/>
            <person name="Devos D.P."/>
            <person name="Kaster A.-K."/>
            <person name="Ovreas L."/>
            <person name="Rohde M."/>
            <person name="Galperin M.Y."/>
            <person name="Jogler C."/>
        </authorList>
    </citation>
    <scope>NUCLEOTIDE SEQUENCE [LARGE SCALE GENOMIC DNA]</scope>
    <source>
        <strain evidence="8 9">Pan189</strain>
    </source>
</reference>
<protein>
    <recommendedName>
        <fullName evidence="2">protein-glutamate methylesterase</fullName>
        <ecNumber evidence="2">3.1.1.61</ecNumber>
    </recommendedName>
</protein>
<feature type="domain" description="CheB-type methylesterase" evidence="7">
    <location>
        <begin position="134"/>
        <end position="323"/>
    </location>
</feature>
<dbReference type="KEGG" id="svp:Pan189_22020"/>
<dbReference type="Pfam" id="PF01339">
    <property type="entry name" value="CheB_methylest"/>
    <property type="match status" value="1"/>
</dbReference>
<gene>
    <name evidence="8" type="primary">cheB</name>
    <name evidence="8" type="ORF">Pan189_22020</name>
</gene>
<dbReference type="PANTHER" id="PTHR42872">
    <property type="entry name" value="PROTEIN-GLUTAMATE METHYLESTERASE/PROTEIN-GLUTAMINE GLUTAMINASE"/>
    <property type="match status" value="1"/>
</dbReference>
<dbReference type="GO" id="GO:0006935">
    <property type="term" value="P:chemotaxis"/>
    <property type="evidence" value="ECO:0007669"/>
    <property type="project" value="UniProtKB-UniRule"/>
</dbReference>
<accession>A0A517R1S4</accession>
<keyword evidence="9" id="KW-1185">Reference proteome</keyword>
<dbReference type="SUPFAM" id="SSF52172">
    <property type="entry name" value="CheY-like"/>
    <property type="match status" value="1"/>
</dbReference>
<dbReference type="PIRSF" id="PIRSF000876">
    <property type="entry name" value="RR_chemtxs_CheB"/>
    <property type="match status" value="1"/>
</dbReference>
<dbReference type="Gene3D" id="3.40.50.2300">
    <property type="match status" value="1"/>
</dbReference>
<evidence type="ECO:0000256" key="5">
    <source>
        <dbReference type="PROSITE-ProRule" id="PRU00169"/>
    </source>
</evidence>
<dbReference type="InterPro" id="IPR001789">
    <property type="entry name" value="Sig_transdc_resp-reg_receiver"/>
</dbReference>
<dbReference type="CDD" id="cd16432">
    <property type="entry name" value="CheB_Rec"/>
    <property type="match status" value="1"/>
</dbReference>
<dbReference type="GO" id="GO:0005737">
    <property type="term" value="C:cytoplasm"/>
    <property type="evidence" value="ECO:0007669"/>
    <property type="project" value="InterPro"/>
</dbReference>
<keyword evidence="5" id="KW-0597">Phosphoprotein</keyword>
<evidence type="ECO:0000313" key="9">
    <source>
        <dbReference type="Proteomes" id="UP000317318"/>
    </source>
</evidence>
<dbReference type="AlphaFoldDB" id="A0A517R1S4"/>
<evidence type="ECO:0000256" key="1">
    <source>
        <dbReference type="ARBA" id="ARBA00022801"/>
    </source>
</evidence>
<sequence>MNGADALAWLGRHKADVVVLDVEMPVMDGLTALQHIQARYPKLTVIMASSLTQRGAETTVRALRMGAAGCVAKPVAGRTSDGINRLAAELTELVIALGQPSQRKADLSKRANSFLSPAKLRPVVAESSRDVTPQAIVIGASTGGPRALAHLLQSMSRDITQPIFIVQHMPAMFTPMLAEHLGRDADRPSFEATDGMVVQSGTIYVAPGGFHLKLVRSSENSVQCCLTEDPQEHYCRPSVNPLFRSAAQVYKDAILGIMLTGMGQDGIEGAAAIRKIGGKMIAQDEATSTVWGMPGAVAKAGLANSVLPLAEIPAAISEIVEPKAVLR</sequence>
<dbReference type="SUPFAM" id="SSF52738">
    <property type="entry name" value="Methylesterase CheB, C-terminal domain"/>
    <property type="match status" value="1"/>
</dbReference>
<dbReference type="EC" id="3.1.1.61" evidence="2"/>
<dbReference type="PROSITE" id="PS50110">
    <property type="entry name" value="RESPONSE_REGULATORY"/>
    <property type="match status" value="1"/>
</dbReference>
<comment type="catalytic activity">
    <reaction evidence="3">
        <text>[protein]-L-glutamate 5-O-methyl ester + H2O = L-glutamyl-[protein] + methanol + H(+)</text>
        <dbReference type="Rhea" id="RHEA:23236"/>
        <dbReference type="Rhea" id="RHEA-COMP:10208"/>
        <dbReference type="Rhea" id="RHEA-COMP:10311"/>
        <dbReference type="ChEBI" id="CHEBI:15377"/>
        <dbReference type="ChEBI" id="CHEBI:15378"/>
        <dbReference type="ChEBI" id="CHEBI:17790"/>
        <dbReference type="ChEBI" id="CHEBI:29973"/>
        <dbReference type="ChEBI" id="CHEBI:82795"/>
        <dbReference type="EC" id="3.1.1.61"/>
    </reaction>
</comment>
<dbReference type="GO" id="GO:0000156">
    <property type="term" value="F:phosphorelay response regulator activity"/>
    <property type="evidence" value="ECO:0007669"/>
    <property type="project" value="InterPro"/>
</dbReference>
<keyword evidence="1 4" id="KW-0378">Hydrolase</keyword>
<dbReference type="InterPro" id="IPR000673">
    <property type="entry name" value="Sig_transdc_resp-reg_Me-estase"/>
</dbReference>
<dbReference type="InterPro" id="IPR011006">
    <property type="entry name" value="CheY-like_superfamily"/>
</dbReference>
<dbReference type="InterPro" id="IPR008248">
    <property type="entry name" value="CheB-like"/>
</dbReference>
<keyword evidence="4" id="KW-0145">Chemotaxis</keyword>
<evidence type="ECO:0000256" key="2">
    <source>
        <dbReference type="ARBA" id="ARBA00039140"/>
    </source>
</evidence>
<dbReference type="Pfam" id="PF00072">
    <property type="entry name" value="Response_reg"/>
    <property type="match status" value="1"/>
</dbReference>
<organism evidence="8 9">
    <name type="scientific">Stratiformator vulcanicus</name>
    <dbReference type="NCBI Taxonomy" id="2527980"/>
    <lineage>
        <taxon>Bacteria</taxon>
        <taxon>Pseudomonadati</taxon>
        <taxon>Planctomycetota</taxon>
        <taxon>Planctomycetia</taxon>
        <taxon>Planctomycetales</taxon>
        <taxon>Planctomycetaceae</taxon>
        <taxon>Stratiformator</taxon>
    </lineage>
</organism>